<dbReference type="InterPro" id="IPR001567">
    <property type="entry name" value="Pept_M3A_M3B_dom"/>
</dbReference>
<organism evidence="9 10">
    <name type="scientific">Hamadaea flava</name>
    <dbReference type="NCBI Taxonomy" id="1742688"/>
    <lineage>
        <taxon>Bacteria</taxon>
        <taxon>Bacillati</taxon>
        <taxon>Actinomycetota</taxon>
        <taxon>Actinomycetes</taxon>
        <taxon>Micromonosporales</taxon>
        <taxon>Micromonosporaceae</taxon>
        <taxon>Hamadaea</taxon>
    </lineage>
</organism>
<dbReference type="InterPro" id="IPR024077">
    <property type="entry name" value="Neurolysin/TOP_dom2"/>
</dbReference>
<dbReference type="EMBL" id="JBHSAY010000015">
    <property type="protein sequence ID" value="MFC4133962.1"/>
    <property type="molecule type" value="Genomic_DNA"/>
</dbReference>
<reference evidence="10" key="1">
    <citation type="journal article" date="2019" name="Int. J. Syst. Evol. Microbiol.">
        <title>The Global Catalogue of Microorganisms (GCM) 10K type strain sequencing project: providing services to taxonomists for standard genome sequencing and annotation.</title>
        <authorList>
            <consortium name="The Broad Institute Genomics Platform"/>
            <consortium name="The Broad Institute Genome Sequencing Center for Infectious Disease"/>
            <person name="Wu L."/>
            <person name="Ma J."/>
        </authorList>
    </citation>
    <scope>NUCLEOTIDE SEQUENCE [LARGE SCALE GENOMIC DNA]</scope>
    <source>
        <strain evidence="10">CGMCC 4.7289</strain>
    </source>
</reference>
<keyword evidence="10" id="KW-1185">Reference proteome</keyword>
<evidence type="ECO:0000256" key="4">
    <source>
        <dbReference type="ARBA" id="ARBA00022801"/>
    </source>
</evidence>
<keyword evidence="6 7" id="KW-0482">Metalloprotease</keyword>
<name>A0ABV8LU70_9ACTN</name>
<keyword evidence="4 7" id="KW-0378">Hydrolase</keyword>
<evidence type="ECO:0000313" key="9">
    <source>
        <dbReference type="EMBL" id="MFC4133962.1"/>
    </source>
</evidence>
<accession>A0ABV8LU70</accession>
<protein>
    <submittedName>
        <fullName evidence="9">M3 family metallopeptidase</fullName>
        <ecNumber evidence="9">3.4.24.-</ecNumber>
    </submittedName>
</protein>
<proteinExistence type="inferred from homology"/>
<dbReference type="RefSeq" id="WP_253761838.1">
    <property type="nucleotide sequence ID" value="NZ_JAMZDZ010000001.1"/>
</dbReference>
<dbReference type="Proteomes" id="UP001595816">
    <property type="component" value="Unassembled WGS sequence"/>
</dbReference>
<comment type="caution">
    <text evidence="9">The sequence shown here is derived from an EMBL/GenBank/DDBJ whole genome shotgun (WGS) entry which is preliminary data.</text>
</comment>
<evidence type="ECO:0000256" key="6">
    <source>
        <dbReference type="ARBA" id="ARBA00023049"/>
    </source>
</evidence>
<gene>
    <name evidence="9" type="ORF">ACFOZ4_25400</name>
</gene>
<dbReference type="InterPro" id="IPR024079">
    <property type="entry name" value="MetalloPept_cat_dom_sf"/>
</dbReference>
<sequence>MQDTSAAAALVAGGSDALTTAADETAATAAGHLGDFLATGTLTAYDEAVSSLSRVRNLAKLAQMAHPDADVRATAATVQQDIDKRLTEISLDPAVYQTLAGLDLTAEDAATRHWVGRVLRDMRLAGVDRDDETRARVRALQDELTATGQAFERTIASDTRTAEVPPSALDGLPDDYVAAHPAGDDGLVRITTDYPDYIPFMTYSRDAAAREQLWRLNTMRGFPDNEANLRRLLELRRELAGLLGFATWADFVTANKMIGSEQAIADFVARISDAARDRSGRDYAVLLERKRADDPTADTVEPWDNNYLTDRVRAEQFAFDSQTVRPYLEYTAVKDGLMAVAAQMFGVEFRPVEQPVWHPEVEAYDVVENDAVLGRIYLDMHPRADKFSHAAMFTMVVGKRGRTPECTLLCNLPNPANGRALLQPTDVRTFFHEFGHLLHQIFASAGRWSGVGGVSVEWDFVEAPSQLLEEWVRDHGVLARFARHADTGEILPAETVVAMRAAEEFGKGMSVRQQMFYAALSLELHRRDPSTLDIPAVEKELMELHTPFRHPAGSKFHLSFGHLNGYSAMYYTYMWSLVIAKDLFTAFDPDDLLATGPAGRYRQTVIGRGGSAPAAELIRDFLGRDYRFDAFQAWLED</sequence>
<dbReference type="CDD" id="cd06455">
    <property type="entry name" value="M3A_TOP"/>
    <property type="match status" value="1"/>
</dbReference>
<dbReference type="PANTHER" id="PTHR11804:SF84">
    <property type="entry name" value="SACCHAROLYSIN"/>
    <property type="match status" value="1"/>
</dbReference>
<evidence type="ECO:0000313" key="10">
    <source>
        <dbReference type="Proteomes" id="UP001595816"/>
    </source>
</evidence>
<dbReference type="EC" id="3.4.24.-" evidence="9"/>
<dbReference type="Gene3D" id="1.10.1370.10">
    <property type="entry name" value="Neurolysin, domain 3"/>
    <property type="match status" value="1"/>
</dbReference>
<keyword evidence="3 7" id="KW-0479">Metal-binding</keyword>
<keyword evidence="5 7" id="KW-0862">Zinc</keyword>
<dbReference type="InterPro" id="IPR045090">
    <property type="entry name" value="Pept_M3A_M3B"/>
</dbReference>
<keyword evidence="2 7" id="KW-0645">Protease</keyword>
<dbReference type="Gene3D" id="3.40.390.10">
    <property type="entry name" value="Collagenase (Catalytic Domain)"/>
    <property type="match status" value="1"/>
</dbReference>
<evidence type="ECO:0000256" key="3">
    <source>
        <dbReference type="ARBA" id="ARBA00022723"/>
    </source>
</evidence>
<dbReference type="SUPFAM" id="SSF55486">
    <property type="entry name" value="Metalloproteases ('zincins'), catalytic domain"/>
    <property type="match status" value="1"/>
</dbReference>
<comment type="cofactor">
    <cofactor evidence="7">
        <name>Zn(2+)</name>
        <dbReference type="ChEBI" id="CHEBI:29105"/>
    </cofactor>
    <text evidence="7">Binds 1 zinc ion.</text>
</comment>
<evidence type="ECO:0000256" key="7">
    <source>
        <dbReference type="RuleBase" id="RU003435"/>
    </source>
</evidence>
<dbReference type="GO" id="GO:0016787">
    <property type="term" value="F:hydrolase activity"/>
    <property type="evidence" value="ECO:0007669"/>
    <property type="project" value="UniProtKB-KW"/>
</dbReference>
<evidence type="ECO:0000256" key="5">
    <source>
        <dbReference type="ARBA" id="ARBA00022833"/>
    </source>
</evidence>
<comment type="similarity">
    <text evidence="1 7">Belongs to the peptidase M3 family.</text>
</comment>
<evidence type="ECO:0000259" key="8">
    <source>
        <dbReference type="Pfam" id="PF01432"/>
    </source>
</evidence>
<evidence type="ECO:0000256" key="2">
    <source>
        <dbReference type="ARBA" id="ARBA00022670"/>
    </source>
</evidence>
<dbReference type="Pfam" id="PF01432">
    <property type="entry name" value="Peptidase_M3"/>
    <property type="match status" value="1"/>
</dbReference>
<dbReference type="PANTHER" id="PTHR11804">
    <property type="entry name" value="PROTEASE M3 THIMET OLIGOPEPTIDASE-RELATED"/>
    <property type="match status" value="1"/>
</dbReference>
<evidence type="ECO:0000256" key="1">
    <source>
        <dbReference type="ARBA" id="ARBA00006040"/>
    </source>
</evidence>
<feature type="domain" description="Peptidase M3A/M3B catalytic" evidence="8">
    <location>
        <begin position="200"/>
        <end position="633"/>
    </location>
</feature>